<dbReference type="Proteomes" id="UP000004221">
    <property type="component" value="Unassembled WGS sequence"/>
</dbReference>
<organism evidence="1 2">
    <name type="scientific">Nitrolancea hollandica Lb</name>
    <dbReference type="NCBI Taxonomy" id="1129897"/>
    <lineage>
        <taxon>Bacteria</taxon>
        <taxon>Pseudomonadati</taxon>
        <taxon>Thermomicrobiota</taxon>
        <taxon>Thermomicrobia</taxon>
        <taxon>Sphaerobacterales</taxon>
        <taxon>Sphaerobacterineae</taxon>
        <taxon>Sphaerobacteraceae</taxon>
        <taxon>Nitrolancea</taxon>
    </lineage>
</organism>
<evidence type="ECO:0000313" key="2">
    <source>
        <dbReference type="Proteomes" id="UP000004221"/>
    </source>
</evidence>
<keyword evidence="2" id="KW-1185">Reference proteome</keyword>
<gene>
    <name evidence="1" type="ORF">NITHO_3280009</name>
</gene>
<dbReference type="EMBL" id="CAGS01000255">
    <property type="protein sequence ID" value="CCF84262.1"/>
    <property type="molecule type" value="Genomic_DNA"/>
</dbReference>
<evidence type="ECO:0000313" key="1">
    <source>
        <dbReference type="EMBL" id="CCF84262.1"/>
    </source>
</evidence>
<accession>I4EHV0</accession>
<sequence length="593" mass="64564">MDVYDVRIAGDGYMVKAGTYRREQDGVAETRLARVRMNDFYGGQQRAAQLERDKIWRGCAAWPAYDSQGISAGPGRVAFAETVAAPNEYDPKERSWSVAADGVVYVIQQKRLYKVTKNAGTGAYTGLSYIGSFANPAVDVALVGQRIVVAHGALGNCGTYRTDTGVFSTTEVGKMADLVCNFVGVLALHEPASVTAAYRLQLANNATAWPPTWTVMNLDSGIKKLFPHDGDMWAMTELTAGRVTGYTSFAAEASMPRTAAPDDLTWVLTHNGRLYLWLGNEVHTFNKSKGEFEPAGLRGRATYGACSVGRWFVCCIEGEQTGKTELWGHDGRGWWLIDCEEESGSLIRWPVGVNGAADNVDVLTGRGAVVNQTYAYQFFRRVDYAGLADHWTITSSLLDANDRDLEKAWRRVGAEFAWPDGRGTSDLVTVTVDYSTDGGATWATAASGNVAGNAGQSATVAGDLSPAALGKFIQVRVTVSSIVDWSPVLLCLWAEAEVLDDPTRRRRWRFTVQCKDAVIRRDGGVDVTGARVLADRLWGAWSAGGVVTFRDIDYDLTSTEYTARLVDIVEKISKPRDAGTFADGEIELSLVEV</sequence>
<dbReference type="RefSeq" id="WP_008478306.1">
    <property type="nucleotide sequence ID" value="NZ_CAGS01000255.1"/>
</dbReference>
<proteinExistence type="predicted"/>
<protein>
    <submittedName>
        <fullName evidence="1">Uncharacterized protein</fullName>
    </submittedName>
</protein>
<dbReference type="OrthoDB" id="148553at2"/>
<name>I4EHV0_9BACT</name>
<dbReference type="AlphaFoldDB" id="I4EHV0"/>
<reference evidence="1 2" key="1">
    <citation type="journal article" date="2012" name="ISME J.">
        <title>Nitrification expanded: discovery, physiology and genomics of a nitrite-oxidizing bacterium from the phylum Chloroflexi.</title>
        <authorList>
            <person name="Sorokin D.Y."/>
            <person name="Lucker S."/>
            <person name="Vejmelkova D."/>
            <person name="Kostrikina N.A."/>
            <person name="Kleerebezem R."/>
            <person name="Rijpstra W.I."/>
            <person name="Damste J.S."/>
            <person name="Le Paslier D."/>
            <person name="Muyzer G."/>
            <person name="Wagner M."/>
            <person name="van Loosdrecht M.C."/>
            <person name="Daims H."/>
        </authorList>
    </citation>
    <scope>NUCLEOTIDE SEQUENCE [LARGE SCALE GENOMIC DNA]</scope>
    <source>
        <strain evidence="2">none</strain>
    </source>
</reference>
<comment type="caution">
    <text evidence="1">The sequence shown here is derived from an EMBL/GenBank/DDBJ whole genome shotgun (WGS) entry which is preliminary data.</text>
</comment>